<evidence type="ECO:0000313" key="3">
    <source>
        <dbReference type="EMBL" id="CAB4194123.1"/>
    </source>
</evidence>
<name>A0A6J5PZQ7_9CAUD</name>
<gene>
    <name evidence="2" type="ORF">UFOVP1208_11</name>
    <name evidence="3" type="ORF">UFOVP1263_20</name>
    <name evidence="1" type="ORF">UFOVP980_12</name>
</gene>
<dbReference type="EMBL" id="LR796933">
    <property type="protein sequence ID" value="CAB4176057.1"/>
    <property type="molecule type" value="Genomic_DNA"/>
</dbReference>
<reference evidence="1" key="1">
    <citation type="submission" date="2020-05" db="EMBL/GenBank/DDBJ databases">
        <authorList>
            <person name="Chiriac C."/>
            <person name="Salcher M."/>
            <person name="Ghai R."/>
            <person name="Kavagutti S V."/>
        </authorList>
    </citation>
    <scope>NUCLEOTIDE SEQUENCE</scope>
</reference>
<organism evidence="1">
    <name type="scientific">uncultured Caudovirales phage</name>
    <dbReference type="NCBI Taxonomy" id="2100421"/>
    <lineage>
        <taxon>Viruses</taxon>
        <taxon>Duplodnaviria</taxon>
        <taxon>Heunggongvirae</taxon>
        <taxon>Uroviricota</taxon>
        <taxon>Caudoviricetes</taxon>
        <taxon>Peduoviridae</taxon>
        <taxon>Maltschvirus</taxon>
        <taxon>Maltschvirus maltsch</taxon>
    </lineage>
</organism>
<protein>
    <submittedName>
        <fullName evidence="1">Uncharacterized protein</fullName>
    </submittedName>
</protein>
<sequence>MPIRILITDDRVSINRAGSTWSYTTAPPADMNTIERAQLMARNLPGATSGIWGLNGITIEHGHDLYSTLVLGVILGRAEVARITSLPVGGN</sequence>
<proteinExistence type="predicted"/>
<evidence type="ECO:0000313" key="2">
    <source>
        <dbReference type="EMBL" id="CAB4189588.1"/>
    </source>
</evidence>
<dbReference type="EMBL" id="LR797139">
    <property type="protein sequence ID" value="CAB4189588.1"/>
    <property type="molecule type" value="Genomic_DNA"/>
</dbReference>
<dbReference type="EMBL" id="LR797200">
    <property type="protein sequence ID" value="CAB4194123.1"/>
    <property type="molecule type" value="Genomic_DNA"/>
</dbReference>
<accession>A0A6J5PZQ7</accession>
<evidence type="ECO:0000313" key="1">
    <source>
        <dbReference type="EMBL" id="CAB4176057.1"/>
    </source>
</evidence>